<dbReference type="SUPFAM" id="SSF52266">
    <property type="entry name" value="SGNH hydrolase"/>
    <property type="match status" value="1"/>
</dbReference>
<evidence type="ECO:0000313" key="2">
    <source>
        <dbReference type="EMBL" id="QOL00400.1"/>
    </source>
</evidence>
<feature type="region of interest" description="Disordered" evidence="1">
    <location>
        <begin position="138"/>
        <end position="159"/>
    </location>
</feature>
<dbReference type="EMBL" id="MW000468">
    <property type="protein sequence ID" value="QOL00400.1"/>
    <property type="molecule type" value="Genomic_DNA"/>
</dbReference>
<name>A0A7L9QC05_9ZZZZ</name>
<reference evidence="2" key="1">
    <citation type="submission" date="2020-09" db="EMBL/GenBank/DDBJ databases">
        <title>A new high-throughput screening method to detect antimicrobial volatiles from metagenomic clone libraries.</title>
        <authorList>
            <person name="Stocker F."/>
            <person name="Obermeier M."/>
            <person name="Resch K."/>
            <person name="Berg G."/>
            <person name="Mueller Bogota C.A."/>
        </authorList>
    </citation>
    <scope>NUCLEOTIDE SEQUENCE</scope>
</reference>
<evidence type="ECO:0000256" key="1">
    <source>
        <dbReference type="SAM" id="MobiDB-lite"/>
    </source>
</evidence>
<protein>
    <submittedName>
        <fullName evidence="2">Uncharacterized protein</fullName>
    </submittedName>
</protein>
<accession>A0A7L9QC05</accession>
<sequence>MQRFILTWLLGLIVILGFVVGVNIIIDPYGIVGSPRIDGLNRYKVAAVDWPRVTKPYLITRTDPATLVMGSSPADVGLDPSSAAWPADRRPVFNMAIDGSSPRAQLSFEQHGLAAAHPKLVVICLTLEDSLRFEDPALDDKTPKKEEFDDRMKATRSGAPNPDYAHGRFEDYLFAVASTRAFMDSLRTIAAQSDPSITYQSPQGYLHAAKFNVWAKTEGFHSLVTDKDERYVGIYLRWDKVSYFDIEPLLSMIDAARDHGAQVVVAILPNYADQMEIRRQAGVTDRFDAWKTRVTELVAEANQADDKDKVTLWDFNGFNRYTTETLPPEGNHVDELQWFWEPVHFRPELGSILIERMMGKGPDDIGVVLTPENLAADIAAFHEAQDKWVAAHPADVARIARMIADSRCSTDPSTCGKDIATATISTSAAETVGTPR</sequence>
<dbReference type="AlphaFoldDB" id="A0A7L9QC05"/>
<organism evidence="2">
    <name type="scientific">uncultured organism</name>
    <dbReference type="NCBI Taxonomy" id="155900"/>
    <lineage>
        <taxon>unclassified sequences</taxon>
        <taxon>environmental samples</taxon>
    </lineage>
</organism>
<feature type="compositionally biased region" description="Basic and acidic residues" evidence="1">
    <location>
        <begin position="138"/>
        <end position="153"/>
    </location>
</feature>
<proteinExistence type="predicted"/>